<evidence type="ECO:0000256" key="5">
    <source>
        <dbReference type="ARBA" id="ARBA00023212"/>
    </source>
</evidence>
<dbReference type="EMBL" id="KQ965734">
    <property type="protein sequence ID" value="KXS20874.1"/>
    <property type="molecule type" value="Genomic_DNA"/>
</dbReference>
<keyword evidence="5 6" id="KW-0206">Cytoskeleton</keyword>
<comment type="similarity">
    <text evidence="2 6">Belongs to the ARPC3 family.</text>
</comment>
<dbReference type="PIRSF" id="PIRSF016315">
    <property type="entry name" value="ARP2/3_P21-Arc"/>
    <property type="match status" value="1"/>
</dbReference>
<evidence type="ECO:0000313" key="8">
    <source>
        <dbReference type="Proteomes" id="UP000070544"/>
    </source>
</evidence>
<organism evidence="7 8">
    <name type="scientific">Gonapodya prolifera (strain JEL478)</name>
    <name type="common">Monoblepharis prolifera</name>
    <dbReference type="NCBI Taxonomy" id="1344416"/>
    <lineage>
        <taxon>Eukaryota</taxon>
        <taxon>Fungi</taxon>
        <taxon>Fungi incertae sedis</taxon>
        <taxon>Chytridiomycota</taxon>
        <taxon>Chytridiomycota incertae sedis</taxon>
        <taxon>Monoblepharidomycetes</taxon>
        <taxon>Monoblepharidales</taxon>
        <taxon>Gonapodyaceae</taxon>
        <taxon>Gonapodya</taxon>
    </lineage>
</organism>
<dbReference type="GO" id="GO:0034314">
    <property type="term" value="P:Arp2/3 complex-mediated actin nucleation"/>
    <property type="evidence" value="ECO:0007669"/>
    <property type="project" value="UniProtKB-UniRule"/>
</dbReference>
<keyword evidence="8" id="KW-1185">Reference proteome</keyword>
<evidence type="ECO:0000256" key="2">
    <source>
        <dbReference type="ARBA" id="ARBA00010856"/>
    </source>
</evidence>
<dbReference type="Proteomes" id="UP000070544">
    <property type="component" value="Unassembled WGS sequence"/>
</dbReference>
<dbReference type="GO" id="GO:0030479">
    <property type="term" value="C:actin cortical patch"/>
    <property type="evidence" value="ECO:0007669"/>
    <property type="project" value="EnsemblFungi"/>
</dbReference>
<dbReference type="InterPro" id="IPR036753">
    <property type="entry name" value="ARPC3_sf"/>
</dbReference>
<dbReference type="PANTHER" id="PTHR12391">
    <property type="entry name" value="ARP2/3 COMPLEX 21 KD SUBUNIT"/>
    <property type="match status" value="1"/>
</dbReference>
<sequence>MPAYHSSFVDSEYRTIGNLAVLPLKTKSRGPAPAQADPNADDIIDEAFNLYRANCLFRNFEVKGSCDRVLIYLTIFIGECLSKLALKTPTPGLQDALKLLNTHALQSFSLPGDPSFPVNAFIARPSNSAEADNMKAYLGQLRQEVAIRLPQRIYEGDKPSKWWLAFSKRKFMNITKVRLYIFLIWTKRHVDTSL</sequence>
<keyword evidence="4 6" id="KW-0009">Actin-binding</keyword>
<proteinExistence type="inferred from homology"/>
<evidence type="ECO:0000256" key="3">
    <source>
        <dbReference type="ARBA" id="ARBA00022490"/>
    </source>
</evidence>
<gene>
    <name evidence="7" type="ORF">M427DRAFT_94043</name>
</gene>
<keyword evidence="3 6" id="KW-0963">Cytoplasm</keyword>
<dbReference type="GO" id="GO:0051654">
    <property type="term" value="P:establishment of mitochondrion localization"/>
    <property type="evidence" value="ECO:0007669"/>
    <property type="project" value="EnsemblFungi"/>
</dbReference>
<evidence type="ECO:0000256" key="4">
    <source>
        <dbReference type="ARBA" id="ARBA00023203"/>
    </source>
</evidence>
<dbReference type="GO" id="GO:0007163">
    <property type="term" value="P:establishment or maintenance of cell polarity"/>
    <property type="evidence" value="ECO:0007669"/>
    <property type="project" value="EnsemblFungi"/>
</dbReference>
<dbReference type="Pfam" id="PF04062">
    <property type="entry name" value="P21-Arc"/>
    <property type="match status" value="1"/>
</dbReference>
<dbReference type="InterPro" id="IPR007204">
    <property type="entry name" value="ARPC3"/>
</dbReference>
<accession>A0A139AVZ9</accession>
<dbReference type="GO" id="GO:0030833">
    <property type="term" value="P:regulation of actin filament polymerization"/>
    <property type="evidence" value="ECO:0007669"/>
    <property type="project" value="InterPro"/>
</dbReference>
<dbReference type="OrthoDB" id="200404at2759"/>
<dbReference type="OMA" id="TPSKWWL"/>
<dbReference type="Gene3D" id="1.10.1760.10">
    <property type="entry name" value="Actin-related protein 2/3 complex subunit 3"/>
    <property type="match status" value="1"/>
</dbReference>
<dbReference type="STRING" id="1344416.A0A139AVZ9"/>
<protein>
    <recommendedName>
        <fullName evidence="6">Actin-related protein 2/3 complex subunit 3</fullName>
    </recommendedName>
</protein>
<dbReference type="GO" id="GO:0006897">
    <property type="term" value="P:endocytosis"/>
    <property type="evidence" value="ECO:0007669"/>
    <property type="project" value="EnsemblFungi"/>
</dbReference>
<name>A0A139AVZ9_GONPJ</name>
<evidence type="ECO:0000313" key="7">
    <source>
        <dbReference type="EMBL" id="KXS20874.1"/>
    </source>
</evidence>
<dbReference type="GO" id="GO:0005885">
    <property type="term" value="C:Arp2/3 protein complex"/>
    <property type="evidence" value="ECO:0007669"/>
    <property type="project" value="UniProtKB-UniRule"/>
</dbReference>
<dbReference type="GO" id="GO:0044396">
    <property type="term" value="P:actin cortical patch organization"/>
    <property type="evidence" value="ECO:0007669"/>
    <property type="project" value="EnsemblFungi"/>
</dbReference>
<comment type="subunit">
    <text evidence="6">Component of the Arp2/3 complex.</text>
</comment>
<dbReference type="SUPFAM" id="SSF69060">
    <property type="entry name" value="Arp2/3 complex 21 kDa subunit ARPC3"/>
    <property type="match status" value="1"/>
</dbReference>
<evidence type="ECO:0000256" key="1">
    <source>
        <dbReference type="ARBA" id="ARBA00004245"/>
    </source>
</evidence>
<reference evidence="7 8" key="1">
    <citation type="journal article" date="2015" name="Genome Biol. Evol.">
        <title>Phylogenomic analyses indicate that early fungi evolved digesting cell walls of algal ancestors of land plants.</title>
        <authorList>
            <person name="Chang Y."/>
            <person name="Wang S."/>
            <person name="Sekimoto S."/>
            <person name="Aerts A.L."/>
            <person name="Choi C."/>
            <person name="Clum A."/>
            <person name="LaButti K.M."/>
            <person name="Lindquist E.A."/>
            <person name="Yee Ngan C."/>
            <person name="Ohm R.A."/>
            <person name="Salamov A.A."/>
            <person name="Grigoriev I.V."/>
            <person name="Spatafora J.W."/>
            <person name="Berbee M.L."/>
        </authorList>
    </citation>
    <scope>NUCLEOTIDE SEQUENCE [LARGE SCALE GENOMIC DNA]</scope>
    <source>
        <strain evidence="7 8">JEL478</strain>
    </source>
</reference>
<comment type="subcellular location">
    <subcellularLocation>
        <location evidence="1 6">Cytoplasm</location>
        <location evidence="1 6">Cytoskeleton</location>
    </subcellularLocation>
</comment>
<dbReference type="AlphaFoldDB" id="A0A139AVZ9"/>
<comment type="function">
    <text evidence="6">Functions as component of the Arp2/3 complex which is involved in regulation of actin polymerization and together with an activating nucleation-promoting factor (NPF) mediates the formation of branched actin networks.</text>
</comment>
<dbReference type="GO" id="GO:0005739">
    <property type="term" value="C:mitochondrion"/>
    <property type="evidence" value="ECO:0007669"/>
    <property type="project" value="EnsemblFungi"/>
</dbReference>
<dbReference type="GO" id="GO:0051015">
    <property type="term" value="F:actin filament binding"/>
    <property type="evidence" value="ECO:0007669"/>
    <property type="project" value="EnsemblFungi"/>
</dbReference>
<evidence type="ECO:0000256" key="6">
    <source>
        <dbReference type="PIRNR" id="PIRNR016315"/>
    </source>
</evidence>